<dbReference type="AlphaFoldDB" id="A0A975CZ09"/>
<name>A0A975CZ09_9SPHN</name>
<reference evidence="1" key="2">
    <citation type="submission" date="2021-04" db="EMBL/GenBank/DDBJ databases">
        <title>Isolation and genomic analysis of the ibuprofen-degrading bacterium Sphingomonas strain MPO218.</title>
        <authorList>
            <person name="Aulestia M."/>
            <person name="Flores A."/>
            <person name="Mangas E.L."/>
            <person name="Perez-Pulido A.J."/>
            <person name="Santero E."/>
            <person name="Camacho E.M."/>
        </authorList>
    </citation>
    <scope>NUCLEOTIDE SEQUENCE</scope>
    <source>
        <strain evidence="1">MPO218</strain>
    </source>
</reference>
<gene>
    <name evidence="1" type="ORF">HRJ34_16570</name>
</gene>
<protein>
    <submittedName>
        <fullName evidence="1">Uncharacterized protein</fullName>
    </submittedName>
</protein>
<reference evidence="1" key="1">
    <citation type="submission" date="2020-07" db="EMBL/GenBank/DDBJ databases">
        <authorList>
            <person name="Camacho E."/>
        </authorList>
    </citation>
    <scope>NUCLEOTIDE SEQUENCE</scope>
    <source>
        <strain evidence="1">MPO218</strain>
    </source>
</reference>
<accession>A0A975CZ09</accession>
<dbReference type="RefSeq" id="WP_208631868.1">
    <property type="nucleotide sequence ID" value="NZ_CP059319.1"/>
</dbReference>
<sequence>MVGPIPIPESQPLLSIDAMHGPMAANDALGIAEGSGGAIAIIHDQGPLPRIFT</sequence>
<dbReference type="Proteomes" id="UP000664914">
    <property type="component" value="Chromosome"/>
</dbReference>
<evidence type="ECO:0000313" key="2">
    <source>
        <dbReference type="Proteomes" id="UP000664914"/>
    </source>
</evidence>
<dbReference type="EMBL" id="CP059319">
    <property type="protein sequence ID" value="QTH19972.1"/>
    <property type="molecule type" value="Genomic_DNA"/>
</dbReference>
<organism evidence="1 2">
    <name type="scientific">Rhizorhabdus wittichii</name>
    <dbReference type="NCBI Taxonomy" id="160791"/>
    <lineage>
        <taxon>Bacteria</taxon>
        <taxon>Pseudomonadati</taxon>
        <taxon>Pseudomonadota</taxon>
        <taxon>Alphaproteobacteria</taxon>
        <taxon>Sphingomonadales</taxon>
        <taxon>Sphingomonadaceae</taxon>
        <taxon>Rhizorhabdus</taxon>
    </lineage>
</organism>
<proteinExistence type="predicted"/>
<evidence type="ECO:0000313" key="1">
    <source>
        <dbReference type="EMBL" id="QTH19972.1"/>
    </source>
</evidence>